<dbReference type="OrthoDB" id="1417356at2"/>
<dbReference type="EMBL" id="SAYW01000001">
    <property type="protein sequence ID" value="RWU10736.1"/>
    <property type="molecule type" value="Genomic_DNA"/>
</dbReference>
<dbReference type="RefSeq" id="WP_113646221.1">
    <property type="nucleotide sequence ID" value="NZ_QMHN01000001.1"/>
</dbReference>
<evidence type="ECO:0000313" key="1">
    <source>
        <dbReference type="EMBL" id="RWU10736.1"/>
    </source>
</evidence>
<gene>
    <name evidence="1" type="ORF">DPV69_05235</name>
</gene>
<comment type="caution">
    <text evidence="1">The sequence shown here is derived from an EMBL/GenBank/DDBJ whole genome shotgun (WGS) entry which is preliminary data.</text>
</comment>
<dbReference type="InterPro" id="IPR025332">
    <property type="entry name" value="DUF4238"/>
</dbReference>
<dbReference type="Pfam" id="PF14022">
    <property type="entry name" value="DUF4238"/>
    <property type="match status" value="1"/>
</dbReference>
<keyword evidence="2" id="KW-1185">Reference proteome</keyword>
<dbReference type="Proteomes" id="UP000284120">
    <property type="component" value="Unassembled WGS sequence"/>
</dbReference>
<proteinExistence type="predicted"/>
<sequence length="286" mass="33686">MHPEYQNQHRVSQVYLKQFGHIVDGEWKVSVYRLGNKMTENLRISEFTADFNIFDAPYGDIEFRRNFETQCGKVENFYLTIISNLQNQKQLTWKNVDVLCHFLASLLTRSIPFTNFIQMILRDEEACKRFVDEICMFNENKDILEETLKIVPIDLQLNTILGTITAYLAEVFGYFKFLVIEKPGDIQWMTTDNPVVIDRKNNFEALIPIEAEIYLPLSGEYCLFVFHESAEDKSNPFRLLKENRVNSIKAEHFEDLQKRISWNLSKYLVMPIYLEDSEIEVPKINP</sequence>
<organism evidence="1 2">
    <name type="scientific">Pedobacter chitinilyticus</name>
    <dbReference type="NCBI Taxonomy" id="2233776"/>
    <lineage>
        <taxon>Bacteria</taxon>
        <taxon>Pseudomonadati</taxon>
        <taxon>Bacteroidota</taxon>
        <taxon>Sphingobacteriia</taxon>
        <taxon>Sphingobacteriales</taxon>
        <taxon>Sphingobacteriaceae</taxon>
        <taxon>Pedobacter</taxon>
    </lineage>
</organism>
<reference evidence="1 2" key="1">
    <citation type="submission" date="2018-06" db="EMBL/GenBank/DDBJ databases">
        <title>Pedobacter endophyticus sp. nov., an endophytic bacterium isolated from a leaf of Triticum aestivum.</title>
        <authorList>
            <person name="Zhang L."/>
        </authorList>
    </citation>
    <scope>NUCLEOTIDE SEQUENCE [LARGE SCALE GENOMIC DNA]</scope>
    <source>
        <strain evidence="1 2">CM134L-2</strain>
    </source>
</reference>
<protein>
    <submittedName>
        <fullName evidence="1">DUF4238 domain-containing protein</fullName>
    </submittedName>
</protein>
<name>A0A3S3QI57_9SPHI</name>
<evidence type="ECO:0000313" key="2">
    <source>
        <dbReference type="Proteomes" id="UP000284120"/>
    </source>
</evidence>
<dbReference type="AlphaFoldDB" id="A0A3S3QI57"/>
<accession>A0A3S3QI57</accession>